<comment type="similarity">
    <text evidence="1 2">Belongs to the serpin family.</text>
</comment>
<dbReference type="EMBL" id="CAMGYJ010000011">
    <property type="protein sequence ID" value="CAI0558485.1"/>
    <property type="molecule type" value="Genomic_DNA"/>
</dbReference>
<dbReference type="InterPro" id="IPR023795">
    <property type="entry name" value="Serpin_CS"/>
</dbReference>
<dbReference type="GO" id="GO:0004867">
    <property type="term" value="F:serine-type endopeptidase inhibitor activity"/>
    <property type="evidence" value="ECO:0007669"/>
    <property type="project" value="InterPro"/>
</dbReference>
<evidence type="ECO:0000256" key="2">
    <source>
        <dbReference type="RuleBase" id="RU000411"/>
    </source>
</evidence>
<evidence type="ECO:0000259" key="3">
    <source>
        <dbReference type="SMART" id="SM00093"/>
    </source>
</evidence>
<gene>
    <name evidence="4" type="ORF">LITE_LOCUS48798</name>
</gene>
<proteinExistence type="inferred from homology"/>
<reference evidence="4" key="1">
    <citation type="submission" date="2022-08" db="EMBL/GenBank/DDBJ databases">
        <authorList>
            <person name="Gutierrez-Valencia J."/>
        </authorList>
    </citation>
    <scope>NUCLEOTIDE SEQUENCE</scope>
</reference>
<dbReference type="SMART" id="SM00093">
    <property type="entry name" value="SERPIN"/>
    <property type="match status" value="1"/>
</dbReference>
<dbReference type="InterPro" id="IPR042178">
    <property type="entry name" value="Serpin_sf_1"/>
</dbReference>
<feature type="domain" description="Serpin" evidence="3">
    <location>
        <begin position="34"/>
        <end position="408"/>
    </location>
</feature>
<evidence type="ECO:0000313" key="5">
    <source>
        <dbReference type="Proteomes" id="UP001154282"/>
    </source>
</evidence>
<dbReference type="InterPro" id="IPR042185">
    <property type="entry name" value="Serpin_sf_2"/>
</dbReference>
<dbReference type="InterPro" id="IPR036186">
    <property type="entry name" value="Serpin_sf"/>
</dbReference>
<dbReference type="Gene3D" id="3.30.497.10">
    <property type="entry name" value="Antithrombin, subunit I, domain 2"/>
    <property type="match status" value="1"/>
</dbReference>
<dbReference type="PANTHER" id="PTHR11461:SF315">
    <property type="entry name" value="SERPIN-Z3-LIKE"/>
    <property type="match status" value="1"/>
</dbReference>
<dbReference type="InterPro" id="IPR000215">
    <property type="entry name" value="Serpin_fam"/>
</dbReference>
<dbReference type="CDD" id="cd02043">
    <property type="entry name" value="serpinP_plants"/>
    <property type="match status" value="1"/>
</dbReference>
<dbReference type="PANTHER" id="PTHR11461">
    <property type="entry name" value="SERINE PROTEASE INHIBITOR, SERPIN"/>
    <property type="match status" value="1"/>
</dbReference>
<dbReference type="Proteomes" id="UP001154282">
    <property type="component" value="Unassembled WGS sequence"/>
</dbReference>
<organism evidence="4 5">
    <name type="scientific">Linum tenue</name>
    <dbReference type="NCBI Taxonomy" id="586396"/>
    <lineage>
        <taxon>Eukaryota</taxon>
        <taxon>Viridiplantae</taxon>
        <taxon>Streptophyta</taxon>
        <taxon>Embryophyta</taxon>
        <taxon>Tracheophyta</taxon>
        <taxon>Spermatophyta</taxon>
        <taxon>Magnoliopsida</taxon>
        <taxon>eudicotyledons</taxon>
        <taxon>Gunneridae</taxon>
        <taxon>Pentapetalae</taxon>
        <taxon>rosids</taxon>
        <taxon>fabids</taxon>
        <taxon>Malpighiales</taxon>
        <taxon>Linaceae</taxon>
        <taxon>Linum</taxon>
    </lineage>
</organism>
<accession>A0AAV0RM62</accession>
<dbReference type="InterPro" id="IPR023796">
    <property type="entry name" value="Serpin_dom"/>
</dbReference>
<dbReference type="Gene3D" id="2.30.39.10">
    <property type="entry name" value="Alpha-1-antitrypsin, domain 1"/>
    <property type="match status" value="1"/>
</dbReference>
<dbReference type="Pfam" id="PF00079">
    <property type="entry name" value="Serpin"/>
    <property type="match status" value="1"/>
</dbReference>
<keyword evidence="5" id="KW-1185">Reference proteome</keyword>
<protein>
    <recommendedName>
        <fullName evidence="3">Serpin domain-containing protein</fullName>
    </recommendedName>
</protein>
<dbReference type="SUPFAM" id="SSF56574">
    <property type="entry name" value="Serpins"/>
    <property type="match status" value="1"/>
</dbReference>
<dbReference type="GO" id="GO:0005615">
    <property type="term" value="C:extracellular space"/>
    <property type="evidence" value="ECO:0007669"/>
    <property type="project" value="InterPro"/>
</dbReference>
<evidence type="ECO:0000256" key="1">
    <source>
        <dbReference type="ARBA" id="ARBA00009500"/>
    </source>
</evidence>
<comment type="caution">
    <text evidence="4">The sequence shown here is derived from an EMBL/GenBank/DDBJ whole genome shotgun (WGS) entry which is preliminary data.</text>
</comment>
<sequence>MFAGENKVARRRIIFRCLPPNIPAKMEHQTDVALSLSKHFLLKEAKDSNAVISPASIHALLSLIAAGSNGPTKDQLLSFLNAKLMDHLNSLSSGLVSLLADGVGGGPRLSFVNGVWVDRSLPLRQSFKQVAGNVYKAASSEVDFQNKKAAEVATEVNEWAEKHTNGVIKEVLPPDAVDSMTRLVLGNALYFKGAWDQKFDPLHTKDHDFHLLNGCSVRVPFMTTRNKQYVSRSDGFKILSLPYKQGREDGSKRGFSMHIFLPDSRHGLTALVERAGTEPGFLSKHLPRRKVEVGEFRLPRFKLSFGFEASKTLKELGLVLPFSDEAELTEMVESSAVVGSKLRVSSMFHKSFIEVNEEGTEAAAVSVAEIVLMCYVEPVKFVADHPFMFIIQEHHTGTVLFSGQILDPSQ</sequence>
<evidence type="ECO:0000313" key="4">
    <source>
        <dbReference type="EMBL" id="CAI0558485.1"/>
    </source>
</evidence>
<dbReference type="PROSITE" id="PS00284">
    <property type="entry name" value="SERPIN"/>
    <property type="match status" value="1"/>
</dbReference>
<dbReference type="AlphaFoldDB" id="A0AAV0RM62"/>
<name>A0AAV0RM62_9ROSI</name>